<dbReference type="PANTHER" id="PTHR37950:SF1">
    <property type="entry name" value="4-HYDROXYPHENYLACETATE CATABOLISM PROTEIN"/>
    <property type="match status" value="1"/>
</dbReference>
<dbReference type="AlphaFoldDB" id="A0A8J3R8Y1"/>
<evidence type="ECO:0000313" key="2">
    <source>
        <dbReference type="Proteomes" id="UP000610966"/>
    </source>
</evidence>
<dbReference type="GO" id="GO:0008704">
    <property type="term" value="F:5-carboxymethyl-2-hydroxymuconate delta-isomerase activity"/>
    <property type="evidence" value="ECO:0007669"/>
    <property type="project" value="InterPro"/>
</dbReference>
<dbReference type="Gene3D" id="3.30.429.10">
    <property type="entry name" value="Macrophage Migration Inhibitory Factor"/>
    <property type="match status" value="1"/>
</dbReference>
<keyword evidence="2" id="KW-1185">Reference proteome</keyword>
<dbReference type="InterPro" id="IPR004220">
    <property type="entry name" value="5-COMe_2-OHmuconate_Isoase"/>
</dbReference>
<evidence type="ECO:0000313" key="1">
    <source>
        <dbReference type="EMBL" id="GIH71546.1"/>
    </source>
</evidence>
<protein>
    <submittedName>
        <fullName evidence="1">Isomerase</fullName>
    </submittedName>
</protein>
<keyword evidence="1" id="KW-0413">Isomerase</keyword>
<dbReference type="Proteomes" id="UP000610966">
    <property type="component" value="Unassembled WGS sequence"/>
</dbReference>
<gene>
    <name evidence="1" type="ORF">Mth01_37990</name>
</gene>
<comment type="caution">
    <text evidence="1">The sequence shown here is derived from an EMBL/GenBank/DDBJ whole genome shotgun (WGS) entry which is preliminary data.</text>
</comment>
<organism evidence="1 2">
    <name type="scientific">Sphaerimonospora thailandensis</name>
    <dbReference type="NCBI Taxonomy" id="795644"/>
    <lineage>
        <taxon>Bacteria</taxon>
        <taxon>Bacillati</taxon>
        <taxon>Actinomycetota</taxon>
        <taxon>Actinomycetes</taxon>
        <taxon>Streptosporangiales</taxon>
        <taxon>Streptosporangiaceae</taxon>
        <taxon>Sphaerimonospora</taxon>
    </lineage>
</organism>
<dbReference type="InterPro" id="IPR014347">
    <property type="entry name" value="Tautomerase/MIF_sf"/>
</dbReference>
<dbReference type="Pfam" id="PF02962">
    <property type="entry name" value="CHMI"/>
    <property type="match status" value="1"/>
</dbReference>
<dbReference type="SUPFAM" id="SSF55331">
    <property type="entry name" value="Tautomerase/MIF"/>
    <property type="match status" value="1"/>
</dbReference>
<dbReference type="PANTHER" id="PTHR37950">
    <property type="entry name" value="4-HYDROXYPHENYLACETATE CATABOLISM PROTEIN"/>
    <property type="match status" value="1"/>
</dbReference>
<reference evidence="1" key="1">
    <citation type="submission" date="2021-01" db="EMBL/GenBank/DDBJ databases">
        <title>Whole genome shotgun sequence of Sphaerimonospora thailandensis NBRC 107569.</title>
        <authorList>
            <person name="Komaki H."/>
            <person name="Tamura T."/>
        </authorList>
    </citation>
    <scope>NUCLEOTIDE SEQUENCE</scope>
    <source>
        <strain evidence="1">NBRC 107569</strain>
    </source>
</reference>
<dbReference type="EMBL" id="BOOG01000036">
    <property type="protein sequence ID" value="GIH71546.1"/>
    <property type="molecule type" value="Genomic_DNA"/>
</dbReference>
<accession>A0A8J3R8Y1</accession>
<name>A0A8J3R8Y1_9ACTN</name>
<proteinExistence type="predicted"/>
<sequence>MITVGDGAPQPASIISGMPQITVEYSAALAEAFDRRGFALALHSAAAGLIGSALPDFKTRFYPIAEAVIGSGAATEAMIHVDLAILPGRDPAVKTRLGDLTLATLCDHIRPGTGLTTQVTVEVRDIENYHKRVLRR</sequence>